<feature type="compositionally biased region" description="Low complexity" evidence="1">
    <location>
        <begin position="175"/>
        <end position="186"/>
    </location>
</feature>
<feature type="region of interest" description="Disordered" evidence="1">
    <location>
        <begin position="210"/>
        <end position="251"/>
    </location>
</feature>
<dbReference type="Proteomes" id="UP001176941">
    <property type="component" value="Chromosome 21"/>
</dbReference>
<feature type="compositionally biased region" description="Basic and acidic residues" evidence="1">
    <location>
        <begin position="1"/>
        <end position="15"/>
    </location>
</feature>
<feature type="compositionally biased region" description="Low complexity" evidence="1">
    <location>
        <begin position="237"/>
        <end position="250"/>
    </location>
</feature>
<reference evidence="2" key="1">
    <citation type="submission" date="2023-04" db="EMBL/GenBank/DDBJ databases">
        <authorList>
            <consortium name="ELIXIR-Norway"/>
        </authorList>
    </citation>
    <scope>NUCLEOTIDE SEQUENCE [LARGE SCALE GENOMIC DNA]</scope>
</reference>
<organism evidence="2 3">
    <name type="scientific">Rangifer tarandus platyrhynchus</name>
    <name type="common">Svalbard reindeer</name>
    <dbReference type="NCBI Taxonomy" id="3082113"/>
    <lineage>
        <taxon>Eukaryota</taxon>
        <taxon>Metazoa</taxon>
        <taxon>Chordata</taxon>
        <taxon>Craniata</taxon>
        <taxon>Vertebrata</taxon>
        <taxon>Euteleostomi</taxon>
        <taxon>Mammalia</taxon>
        <taxon>Eutheria</taxon>
        <taxon>Laurasiatheria</taxon>
        <taxon>Artiodactyla</taxon>
        <taxon>Ruminantia</taxon>
        <taxon>Pecora</taxon>
        <taxon>Cervidae</taxon>
        <taxon>Odocoileinae</taxon>
        <taxon>Rangifer</taxon>
    </lineage>
</organism>
<name>A0ABN8YPK5_RANTA</name>
<evidence type="ECO:0000313" key="3">
    <source>
        <dbReference type="Proteomes" id="UP001176941"/>
    </source>
</evidence>
<feature type="region of interest" description="Disordered" evidence="1">
    <location>
        <begin position="1"/>
        <end position="197"/>
    </location>
</feature>
<sequence length="301" mass="31937">MFEERARRTARRPERCQGPSIRRQRPASEAPRLGPAPLTARGVASTAEVRAQVLRAPRPPGATAAARAHPRAVFPPNLGTARLGTKGEGAPGAAADSRSRRPLRARREALGGVLSLPSPPAALSAGPQTPLQPPHKFSRLPSGPAPGPLPLSRPYGRPSPAGGVPRSRLLRRASARPAGRRLMCPASPSPSPPPSSLLLHLFRRRLRLSLRPRPKPLPPPPPAPAARSHGEAPAHCAPRWGRGRPAAAWERGGERRAVLGWEGAPRARGRPRECSTFRVGSARSPAVPDAARVGATHHLEI</sequence>
<protein>
    <recommendedName>
        <fullName evidence="4">Basic proline-rich protein-like</fullName>
    </recommendedName>
</protein>
<evidence type="ECO:0008006" key="4">
    <source>
        <dbReference type="Google" id="ProtNLM"/>
    </source>
</evidence>
<feature type="compositionally biased region" description="Pro residues" evidence="1">
    <location>
        <begin position="215"/>
        <end position="224"/>
    </location>
</feature>
<proteinExistence type="predicted"/>
<keyword evidence="3" id="KW-1185">Reference proteome</keyword>
<feature type="compositionally biased region" description="Low complexity" evidence="1">
    <location>
        <begin position="61"/>
        <end position="76"/>
    </location>
</feature>
<evidence type="ECO:0000313" key="2">
    <source>
        <dbReference type="EMBL" id="CAI9163510.1"/>
    </source>
</evidence>
<evidence type="ECO:0000256" key="1">
    <source>
        <dbReference type="SAM" id="MobiDB-lite"/>
    </source>
</evidence>
<accession>A0ABN8YPK5</accession>
<gene>
    <name evidence="2" type="ORF">MRATA1EN1_LOCUS12472</name>
</gene>
<dbReference type="EMBL" id="OX459957">
    <property type="protein sequence ID" value="CAI9163510.1"/>
    <property type="molecule type" value="Genomic_DNA"/>
</dbReference>